<accession>A0A3M7QGU5</accession>
<dbReference type="Gene3D" id="2.70.170.10">
    <property type="entry name" value="Neurotransmitter-gated ion-channel ligand-binding domain"/>
    <property type="match status" value="1"/>
</dbReference>
<reference evidence="7 8" key="1">
    <citation type="journal article" date="2018" name="Sci. Rep.">
        <title>Genomic signatures of local adaptation to the degree of environmental predictability in rotifers.</title>
        <authorList>
            <person name="Franch-Gras L."/>
            <person name="Hahn C."/>
            <person name="Garcia-Roger E.M."/>
            <person name="Carmona M.J."/>
            <person name="Serra M."/>
            <person name="Gomez A."/>
        </authorList>
    </citation>
    <scope>NUCLEOTIDE SEQUENCE [LARGE SCALE GENOMIC DNA]</scope>
    <source>
        <strain evidence="7">HYR1</strain>
    </source>
</reference>
<evidence type="ECO:0000256" key="3">
    <source>
        <dbReference type="ARBA" id="ARBA00022989"/>
    </source>
</evidence>
<gene>
    <name evidence="7" type="ORF">BpHYR1_025303</name>
</gene>
<dbReference type="InterPro" id="IPR006202">
    <property type="entry name" value="Neur_chan_lig-bd"/>
</dbReference>
<dbReference type="Proteomes" id="UP000276133">
    <property type="component" value="Unassembled WGS sequence"/>
</dbReference>
<evidence type="ECO:0000256" key="5">
    <source>
        <dbReference type="SAM" id="Phobius"/>
    </source>
</evidence>
<keyword evidence="8" id="KW-1185">Reference proteome</keyword>
<dbReference type="InterPro" id="IPR038050">
    <property type="entry name" value="Neuro_actylchol_rec"/>
</dbReference>
<evidence type="ECO:0000313" key="8">
    <source>
        <dbReference type="Proteomes" id="UP000276133"/>
    </source>
</evidence>
<comment type="subcellular location">
    <subcellularLocation>
        <location evidence="1">Membrane</location>
        <topology evidence="1">Multi-pass membrane protein</topology>
    </subcellularLocation>
</comment>
<dbReference type="SUPFAM" id="SSF90112">
    <property type="entry name" value="Neurotransmitter-gated ion-channel transmembrane pore"/>
    <property type="match status" value="1"/>
</dbReference>
<keyword evidence="3 5" id="KW-1133">Transmembrane helix</keyword>
<dbReference type="InterPro" id="IPR036734">
    <property type="entry name" value="Neur_chan_lig-bd_sf"/>
</dbReference>
<dbReference type="GO" id="GO:0005230">
    <property type="term" value="F:extracellular ligand-gated monoatomic ion channel activity"/>
    <property type="evidence" value="ECO:0007669"/>
    <property type="project" value="InterPro"/>
</dbReference>
<evidence type="ECO:0000256" key="1">
    <source>
        <dbReference type="ARBA" id="ARBA00004141"/>
    </source>
</evidence>
<dbReference type="Pfam" id="PF02931">
    <property type="entry name" value="Neur_chan_LBD"/>
    <property type="match status" value="1"/>
</dbReference>
<feature type="transmembrane region" description="Helical" evidence="5">
    <location>
        <begin position="263"/>
        <end position="282"/>
    </location>
</feature>
<sequence>MKKSIKFADDVFDDDEEESNRSKFNSRVSFARPSIVQLDNYNLSSNQTFTVELRLIILKIGSISTKENKFSCEAFLEASWYDKNIGKNSKFFDANKLKYDEKHHWNPHLYIQNLLSHQSQEIWYNVEQCSKGCKISERRRFKGEFSQTFQLKNYPLDLQELTINISSFRTSQEIDLVISTEKLSSINVSTFTQTHEWTLFQTVCSSQMTKTNDITNENQSSMDISVCVMRKPNYYYWNSFLLAFIITMICLCCFAISCDLSGNRNIVATTVLLTLITFKWSVTKNLPSLSYLTILDQYTLMNIIIVFGNNIYFALMGVFAKETCPAPFRQIDFYVFIGSTSLFYLLNSIQVLRFFFIKYKNRKMLLHREDEYNKNNTAKRARIKSIFQNASFTE</sequence>
<feature type="domain" description="Neurotransmitter-gated ion-channel ligand-binding" evidence="6">
    <location>
        <begin position="45"/>
        <end position="232"/>
    </location>
</feature>
<dbReference type="Gene3D" id="1.20.58.390">
    <property type="entry name" value="Neurotransmitter-gated ion-channel transmembrane domain"/>
    <property type="match status" value="1"/>
</dbReference>
<dbReference type="EMBL" id="REGN01006138">
    <property type="protein sequence ID" value="RNA10666.1"/>
    <property type="molecule type" value="Genomic_DNA"/>
</dbReference>
<comment type="caution">
    <text evidence="7">The sequence shown here is derived from an EMBL/GenBank/DDBJ whole genome shotgun (WGS) entry which is preliminary data.</text>
</comment>
<dbReference type="SUPFAM" id="SSF63712">
    <property type="entry name" value="Nicotinic receptor ligand binding domain-like"/>
    <property type="match status" value="1"/>
</dbReference>
<evidence type="ECO:0000256" key="2">
    <source>
        <dbReference type="ARBA" id="ARBA00022692"/>
    </source>
</evidence>
<feature type="transmembrane region" description="Helical" evidence="5">
    <location>
        <begin position="303"/>
        <end position="321"/>
    </location>
</feature>
<feature type="transmembrane region" description="Helical" evidence="5">
    <location>
        <begin position="235"/>
        <end position="257"/>
    </location>
</feature>
<dbReference type="InterPro" id="IPR036719">
    <property type="entry name" value="Neuro-gated_channel_TM_sf"/>
</dbReference>
<dbReference type="PANTHER" id="PTHR18945">
    <property type="entry name" value="NEUROTRANSMITTER GATED ION CHANNEL"/>
    <property type="match status" value="1"/>
</dbReference>
<feature type="transmembrane region" description="Helical" evidence="5">
    <location>
        <begin position="333"/>
        <end position="356"/>
    </location>
</feature>
<dbReference type="STRING" id="10195.A0A3M7QGU5"/>
<dbReference type="OrthoDB" id="203862at2759"/>
<protein>
    <submittedName>
        <fullName evidence="7">Gamma aminobutyric acid receptor subunit</fullName>
    </submittedName>
</protein>
<dbReference type="AlphaFoldDB" id="A0A3M7QGU5"/>
<evidence type="ECO:0000256" key="4">
    <source>
        <dbReference type="ARBA" id="ARBA00023136"/>
    </source>
</evidence>
<dbReference type="GO" id="GO:0004888">
    <property type="term" value="F:transmembrane signaling receptor activity"/>
    <property type="evidence" value="ECO:0007669"/>
    <property type="project" value="InterPro"/>
</dbReference>
<dbReference type="GO" id="GO:0016020">
    <property type="term" value="C:membrane"/>
    <property type="evidence" value="ECO:0007669"/>
    <property type="project" value="UniProtKB-SubCell"/>
</dbReference>
<keyword evidence="2 5" id="KW-0812">Transmembrane</keyword>
<name>A0A3M7QGU5_BRAPC</name>
<keyword evidence="7" id="KW-0675">Receptor</keyword>
<keyword evidence="4 5" id="KW-0472">Membrane</keyword>
<evidence type="ECO:0000313" key="7">
    <source>
        <dbReference type="EMBL" id="RNA10666.1"/>
    </source>
</evidence>
<organism evidence="7 8">
    <name type="scientific">Brachionus plicatilis</name>
    <name type="common">Marine rotifer</name>
    <name type="synonym">Brachionus muelleri</name>
    <dbReference type="NCBI Taxonomy" id="10195"/>
    <lineage>
        <taxon>Eukaryota</taxon>
        <taxon>Metazoa</taxon>
        <taxon>Spiralia</taxon>
        <taxon>Gnathifera</taxon>
        <taxon>Rotifera</taxon>
        <taxon>Eurotatoria</taxon>
        <taxon>Monogononta</taxon>
        <taxon>Pseudotrocha</taxon>
        <taxon>Ploima</taxon>
        <taxon>Brachionidae</taxon>
        <taxon>Brachionus</taxon>
    </lineage>
</organism>
<dbReference type="InterPro" id="IPR006201">
    <property type="entry name" value="Neur_channel"/>
</dbReference>
<evidence type="ECO:0000259" key="6">
    <source>
        <dbReference type="Pfam" id="PF02931"/>
    </source>
</evidence>
<proteinExistence type="predicted"/>